<gene>
    <name evidence="2" type="ORF">V8G54_037307</name>
</gene>
<sequence length="360" mass="41869">MHKINKLYIVLSQVNIIVAAHVRSKFALSPSWRDSLLLTQPFTGKERFLAKEGKQLWSSSEVIFLCDFEVVVADEDEERGSWMTKKVLDVEEKKLQSMLYSVLDIAYPAPLLTRNCTQCCIRFYACCIRFQRLWDLFVGVLFSSPQLHSFLPRIDSFPEALMHLEGCWRCCELCTSHGSNDGFMVEEKRAEDSHEQRRGWEPQVQVGRTSHGDSRSWTPEKWTKEKRKRNRLRKVHTMAMATLETPIVNVETMEEGEEEEVWDGEEDEGLCGGGYLVVLATPKSMDFMFSQVREMGIEVERRRRRVLLKANPLYVLQVFGTRRCIWDKYHVQVRETSFVHLLFICIVKDNLGLPIICVAY</sequence>
<protein>
    <submittedName>
        <fullName evidence="2">Uncharacterized protein</fullName>
    </submittedName>
</protein>
<evidence type="ECO:0000313" key="3">
    <source>
        <dbReference type="Proteomes" id="UP001374535"/>
    </source>
</evidence>
<proteinExistence type="predicted"/>
<feature type="region of interest" description="Disordered" evidence="1">
    <location>
        <begin position="194"/>
        <end position="218"/>
    </location>
</feature>
<accession>A0AAQ3MJB7</accession>
<dbReference type="AlphaFoldDB" id="A0AAQ3MJB7"/>
<name>A0AAQ3MJB7_VIGMU</name>
<organism evidence="2 3">
    <name type="scientific">Vigna mungo</name>
    <name type="common">Black gram</name>
    <name type="synonym">Phaseolus mungo</name>
    <dbReference type="NCBI Taxonomy" id="3915"/>
    <lineage>
        <taxon>Eukaryota</taxon>
        <taxon>Viridiplantae</taxon>
        <taxon>Streptophyta</taxon>
        <taxon>Embryophyta</taxon>
        <taxon>Tracheophyta</taxon>
        <taxon>Spermatophyta</taxon>
        <taxon>Magnoliopsida</taxon>
        <taxon>eudicotyledons</taxon>
        <taxon>Gunneridae</taxon>
        <taxon>Pentapetalae</taxon>
        <taxon>rosids</taxon>
        <taxon>fabids</taxon>
        <taxon>Fabales</taxon>
        <taxon>Fabaceae</taxon>
        <taxon>Papilionoideae</taxon>
        <taxon>50 kb inversion clade</taxon>
        <taxon>NPAAA clade</taxon>
        <taxon>indigoferoid/millettioid clade</taxon>
        <taxon>Phaseoleae</taxon>
        <taxon>Vigna</taxon>
    </lineage>
</organism>
<keyword evidence="3" id="KW-1185">Reference proteome</keyword>
<evidence type="ECO:0000256" key="1">
    <source>
        <dbReference type="SAM" id="MobiDB-lite"/>
    </source>
</evidence>
<dbReference type="EMBL" id="CP144690">
    <property type="protein sequence ID" value="WVY91793.1"/>
    <property type="molecule type" value="Genomic_DNA"/>
</dbReference>
<reference evidence="2 3" key="1">
    <citation type="journal article" date="2023" name="Life. Sci Alliance">
        <title>Evolutionary insights into 3D genome organization and epigenetic landscape of Vigna mungo.</title>
        <authorList>
            <person name="Junaid A."/>
            <person name="Singh B."/>
            <person name="Bhatia S."/>
        </authorList>
    </citation>
    <scope>NUCLEOTIDE SEQUENCE [LARGE SCALE GENOMIC DNA]</scope>
    <source>
        <strain evidence="2">Urdbean</strain>
    </source>
</reference>
<evidence type="ECO:0000313" key="2">
    <source>
        <dbReference type="EMBL" id="WVY91793.1"/>
    </source>
</evidence>
<dbReference type="Proteomes" id="UP001374535">
    <property type="component" value="Chromosome 11"/>
</dbReference>